<evidence type="ECO:0000313" key="6">
    <source>
        <dbReference type="EMBL" id="KXO10806.1"/>
    </source>
</evidence>
<dbReference type="SUPFAM" id="SSF55826">
    <property type="entry name" value="YbaK/ProRS associated domain"/>
    <property type="match status" value="1"/>
</dbReference>
<evidence type="ECO:0000256" key="3">
    <source>
        <dbReference type="ARBA" id="ARBA00023239"/>
    </source>
</evidence>
<keyword evidence="2 4" id="KW-0648">Protein biosynthesis</keyword>
<protein>
    <recommendedName>
        <fullName evidence="4">Cys-tRNA(Pro)/Cys-tRNA(Cys) deacylase</fullName>
        <ecNumber evidence="4">4.2.-.-</ecNumber>
    </recommendedName>
</protein>
<reference evidence="8" key="2">
    <citation type="submission" date="2015-12" db="EMBL/GenBank/DDBJ databases">
        <authorList>
            <person name="Lima A."/>
            <person name="Farahani Zayas N."/>
            <person name="Castro Da Silva M.A."/>
            <person name="Cabral A."/>
            <person name="Pessatti M.L."/>
        </authorList>
    </citation>
    <scope>NUCLEOTIDE SEQUENCE [LARGE SCALE GENOMIC DNA]</scope>
    <source>
        <strain evidence="8">LAMA 842</strain>
    </source>
</reference>
<evidence type="ECO:0000256" key="1">
    <source>
        <dbReference type="ARBA" id="ARBA00009798"/>
    </source>
</evidence>
<comment type="caution">
    <text evidence="7">The sequence shown here is derived from an EMBL/GenBank/DDBJ whole genome shotgun (WGS) entry which is preliminary data.</text>
</comment>
<evidence type="ECO:0000256" key="4">
    <source>
        <dbReference type="PIRNR" id="PIRNR006181"/>
    </source>
</evidence>
<dbReference type="PATRIC" id="fig|1306954.6.peg.2476"/>
<proteinExistence type="inferred from homology"/>
<dbReference type="EMBL" id="LOCO01000005">
    <property type="protein sequence ID" value="KXO10806.1"/>
    <property type="molecule type" value="Genomic_DNA"/>
</dbReference>
<keyword evidence="8" id="KW-1185">Reference proteome</keyword>
<evidence type="ECO:0000256" key="2">
    <source>
        <dbReference type="ARBA" id="ARBA00022917"/>
    </source>
</evidence>
<dbReference type="InterPro" id="IPR036754">
    <property type="entry name" value="YbaK/aa-tRNA-synt-asso_dom_sf"/>
</dbReference>
<dbReference type="GO" id="GO:0016829">
    <property type="term" value="F:lyase activity"/>
    <property type="evidence" value="ECO:0007669"/>
    <property type="project" value="UniProtKB-KW"/>
</dbReference>
<dbReference type="RefSeq" id="WP_061331358.1">
    <property type="nucleotide sequence ID" value="NZ_LOCO01000003.1"/>
</dbReference>
<dbReference type="InterPro" id="IPR004369">
    <property type="entry name" value="Prolyl-tRNA_editing_YbaK/EbsC"/>
</dbReference>
<comment type="similarity">
    <text evidence="1 4">Belongs to the prolyl-tRNA editing family. YbaK/EbsC subfamily.</text>
</comment>
<accession>A0A137SGB9</accession>
<dbReference type="Proteomes" id="UP000070282">
    <property type="component" value="Unassembled WGS sequence"/>
</dbReference>
<gene>
    <name evidence="6" type="ORF">J122_1435</name>
    <name evidence="7" type="ORF">J122_928</name>
</gene>
<name>A0A137SGB9_9GAMM</name>
<dbReference type="PANTHER" id="PTHR30411:SF0">
    <property type="entry name" value="CYS-TRNA(PRO)_CYS-TRNA(CYS) DEACYLASE YBAK"/>
    <property type="match status" value="1"/>
</dbReference>
<dbReference type="Pfam" id="PF04073">
    <property type="entry name" value="tRNA_edit"/>
    <property type="match status" value="1"/>
</dbReference>
<dbReference type="GO" id="GO:0002161">
    <property type="term" value="F:aminoacyl-tRNA deacylase activity"/>
    <property type="evidence" value="ECO:0007669"/>
    <property type="project" value="InterPro"/>
</dbReference>
<dbReference type="NCBIfam" id="TIGR00011">
    <property type="entry name" value="YbaK_EbsC"/>
    <property type="match status" value="1"/>
</dbReference>
<dbReference type="InterPro" id="IPR007214">
    <property type="entry name" value="YbaK/aa-tRNA-synth-assoc-dom"/>
</dbReference>
<evidence type="ECO:0000259" key="5">
    <source>
        <dbReference type="Pfam" id="PF04073"/>
    </source>
</evidence>
<dbReference type="GO" id="GO:0006412">
    <property type="term" value="P:translation"/>
    <property type="evidence" value="ECO:0007669"/>
    <property type="project" value="UniProtKB-KW"/>
</dbReference>
<dbReference type="PANTHER" id="PTHR30411">
    <property type="entry name" value="CYTOPLASMIC PROTEIN"/>
    <property type="match status" value="1"/>
</dbReference>
<dbReference type="PIRSF" id="PIRSF006181">
    <property type="entry name" value="EbsC_YbaK"/>
    <property type="match status" value="1"/>
</dbReference>
<organism evidence="7 8">
    <name type="scientific">Marinobacter excellens LAMA 842</name>
    <dbReference type="NCBI Taxonomy" id="1306954"/>
    <lineage>
        <taxon>Bacteria</taxon>
        <taxon>Pseudomonadati</taxon>
        <taxon>Pseudomonadota</taxon>
        <taxon>Gammaproteobacteria</taxon>
        <taxon>Pseudomonadales</taxon>
        <taxon>Marinobacteraceae</taxon>
        <taxon>Marinobacter</taxon>
    </lineage>
</organism>
<feature type="domain" description="YbaK/aminoacyl-tRNA synthetase-associated" evidence="5">
    <location>
        <begin position="31"/>
        <end position="145"/>
    </location>
</feature>
<dbReference type="AlphaFoldDB" id="A0A137SGB9"/>
<sequence>MTPGILAAKRAKVNYTIHEYDHDPAAESYGGEAAAKMGVAPEQVFKTLVVSLDDKELAVGIVPVTAMLGLKQIARAAGAKKATMADKQLVQKTTGYVLGGVSPLGQKKRLRTFIDSTAHHFPTVFVSAGKRGLEIELTPDDLARLTNGLLVPLQQD</sequence>
<dbReference type="CDD" id="cd00002">
    <property type="entry name" value="YbaK_deacylase"/>
    <property type="match status" value="1"/>
</dbReference>
<dbReference type="Gene3D" id="3.90.960.10">
    <property type="entry name" value="YbaK/aminoacyl-tRNA synthetase-associated domain"/>
    <property type="match status" value="1"/>
</dbReference>
<dbReference type="EMBL" id="LOCO01000003">
    <property type="protein sequence ID" value="KXO11471.1"/>
    <property type="molecule type" value="Genomic_DNA"/>
</dbReference>
<evidence type="ECO:0000313" key="7">
    <source>
        <dbReference type="EMBL" id="KXO11471.1"/>
    </source>
</evidence>
<reference evidence="7" key="1">
    <citation type="submission" date="2015-12" db="EMBL/GenBank/DDBJ databases">
        <authorList>
            <person name="Shamseldin A."/>
            <person name="Moawad H."/>
            <person name="Abd El-Rahim W.M."/>
            <person name="Sadowsky M.J."/>
        </authorList>
    </citation>
    <scope>NUCLEOTIDE SEQUENCE [LARGE SCALE GENOMIC DNA]</scope>
    <source>
        <strain evidence="7">LAMA 842</strain>
    </source>
</reference>
<evidence type="ECO:0000313" key="8">
    <source>
        <dbReference type="Proteomes" id="UP000070282"/>
    </source>
</evidence>
<keyword evidence="3 4" id="KW-0456">Lyase</keyword>
<dbReference type="EC" id="4.2.-.-" evidence="4"/>